<gene>
    <name evidence="2" type="ORF">BSTOLATCC_MIC50248</name>
</gene>
<dbReference type="AlphaFoldDB" id="A0AAU9JQ86"/>
<protein>
    <submittedName>
        <fullName evidence="2">Uncharacterized protein</fullName>
    </submittedName>
</protein>
<keyword evidence="3" id="KW-1185">Reference proteome</keyword>
<organism evidence="2 3">
    <name type="scientific">Blepharisma stoltei</name>
    <dbReference type="NCBI Taxonomy" id="1481888"/>
    <lineage>
        <taxon>Eukaryota</taxon>
        <taxon>Sar</taxon>
        <taxon>Alveolata</taxon>
        <taxon>Ciliophora</taxon>
        <taxon>Postciliodesmatophora</taxon>
        <taxon>Heterotrichea</taxon>
        <taxon>Heterotrichida</taxon>
        <taxon>Blepharismidae</taxon>
        <taxon>Blepharisma</taxon>
    </lineage>
</organism>
<feature type="region of interest" description="Disordered" evidence="1">
    <location>
        <begin position="1"/>
        <end position="32"/>
    </location>
</feature>
<proteinExistence type="predicted"/>
<dbReference type="Proteomes" id="UP001162131">
    <property type="component" value="Unassembled WGS sequence"/>
</dbReference>
<evidence type="ECO:0000256" key="1">
    <source>
        <dbReference type="SAM" id="MobiDB-lite"/>
    </source>
</evidence>
<sequence>MVLFTHGGGGVSKIDDTSNSSMQPNGLDNLRESNENKKISINACFNKKRNCYVYKSKFSQLNKNEIHLFFSRDNGLLGAAKTRLKRPLYLRKN</sequence>
<comment type="caution">
    <text evidence="2">The sequence shown here is derived from an EMBL/GenBank/DDBJ whole genome shotgun (WGS) entry which is preliminary data.</text>
</comment>
<name>A0AAU9JQ86_9CILI</name>
<dbReference type="EMBL" id="CAJZBQ010000050">
    <property type="protein sequence ID" value="CAG9329987.1"/>
    <property type="molecule type" value="Genomic_DNA"/>
</dbReference>
<feature type="compositionally biased region" description="Polar residues" evidence="1">
    <location>
        <begin position="17"/>
        <end position="26"/>
    </location>
</feature>
<reference evidence="2" key="1">
    <citation type="submission" date="2021-09" db="EMBL/GenBank/DDBJ databases">
        <authorList>
            <consortium name="AG Swart"/>
            <person name="Singh M."/>
            <person name="Singh A."/>
            <person name="Seah K."/>
            <person name="Emmerich C."/>
        </authorList>
    </citation>
    <scope>NUCLEOTIDE SEQUENCE</scope>
    <source>
        <strain evidence="2">ATCC30299</strain>
    </source>
</reference>
<evidence type="ECO:0000313" key="2">
    <source>
        <dbReference type="EMBL" id="CAG9329987.1"/>
    </source>
</evidence>
<evidence type="ECO:0000313" key="3">
    <source>
        <dbReference type="Proteomes" id="UP001162131"/>
    </source>
</evidence>
<feature type="compositionally biased region" description="Gly residues" evidence="1">
    <location>
        <begin position="1"/>
        <end position="11"/>
    </location>
</feature>
<accession>A0AAU9JQ86</accession>